<name>A0A853D9B8_9MICO</name>
<evidence type="ECO:0000313" key="1">
    <source>
        <dbReference type="EMBL" id="NYJ74066.1"/>
    </source>
</evidence>
<dbReference type="RefSeq" id="WP_179479702.1">
    <property type="nucleotide sequence ID" value="NZ_JACCFW010000001.1"/>
</dbReference>
<dbReference type="EMBL" id="JACCFW010000001">
    <property type="protein sequence ID" value="NYJ74066.1"/>
    <property type="molecule type" value="Genomic_DNA"/>
</dbReference>
<dbReference type="Proteomes" id="UP000571817">
    <property type="component" value="Unassembled WGS sequence"/>
</dbReference>
<gene>
    <name evidence="1" type="ORF">HNR15_001029</name>
</gene>
<dbReference type="AlphaFoldDB" id="A0A853D9B8"/>
<organism evidence="1 2">
    <name type="scientific">Allobranchiibius huperziae</name>
    <dbReference type="NCBI Taxonomy" id="1874116"/>
    <lineage>
        <taxon>Bacteria</taxon>
        <taxon>Bacillati</taxon>
        <taxon>Actinomycetota</taxon>
        <taxon>Actinomycetes</taxon>
        <taxon>Micrococcales</taxon>
        <taxon>Dermacoccaceae</taxon>
        <taxon>Allobranchiibius</taxon>
    </lineage>
</organism>
<protein>
    <submittedName>
        <fullName evidence="1">Uncharacterized protein</fullName>
    </submittedName>
</protein>
<evidence type="ECO:0000313" key="2">
    <source>
        <dbReference type="Proteomes" id="UP000571817"/>
    </source>
</evidence>
<sequence>MYPITADVAHTIDQQHRERLTQEYAAARRTSEGWKRGFHALLSLLDSHTEPVVRGSARHA</sequence>
<accession>A0A853D9B8</accession>
<proteinExistence type="predicted"/>
<reference evidence="1 2" key="1">
    <citation type="submission" date="2020-07" db="EMBL/GenBank/DDBJ databases">
        <title>Sequencing the genomes of 1000 actinobacteria strains.</title>
        <authorList>
            <person name="Klenk H.-P."/>
        </authorList>
    </citation>
    <scope>NUCLEOTIDE SEQUENCE [LARGE SCALE GENOMIC DNA]</scope>
    <source>
        <strain evidence="1 2">DSM 29531</strain>
    </source>
</reference>
<comment type="caution">
    <text evidence="1">The sequence shown here is derived from an EMBL/GenBank/DDBJ whole genome shotgun (WGS) entry which is preliminary data.</text>
</comment>
<keyword evidence="2" id="KW-1185">Reference proteome</keyword>